<reference evidence="8 9" key="1">
    <citation type="submission" date="2019-07" db="EMBL/GenBank/DDBJ databases">
        <title>Whole genome shotgun sequence of Actinotalea fermentans NBRC 105374.</title>
        <authorList>
            <person name="Hosoyama A."/>
            <person name="Uohara A."/>
            <person name="Ohji S."/>
            <person name="Ichikawa N."/>
        </authorList>
    </citation>
    <scope>NUCLEOTIDE SEQUENCE [LARGE SCALE GENOMIC DNA]</scope>
    <source>
        <strain evidence="8 9">NBRC 105374</strain>
    </source>
</reference>
<sequence>MTFPFVDLFAGIGGFHAALSAFGGAAVLASEIDPAPAAIYERNWGLGPAGDIARLAADPGRLVPEHAILAGGFPCQPFSKSGHQRGMSELRGRMVNEVLRMLRVHKPPVIMLENVRNIAGPRQRDVWAAVVHGLREAGYRVPDAPAVFSPHLLPPDRGGAPQVRERVYIMGTQVGRERALRETDVQPVVTPRITVDGWEPSSWDLQRDVLEPEHLIGDRERYLLTDEEQEWIDVWNDFLHRTRDVQLPGFPLWSRYWEDDRLPDPSAPGWKQVLEAKNIEFYRANRAAIRGWLRANPRVRTFPASRQKLEWQAQDAPRDLRACLLHLRPSGIRAKKLTYAPALVAIAQTPVIGPWGRRMTPREAARLQGFPDWFDFGEQRDALTYKQLGNAVHVGTVYHVLREHVLRDREEIANLPLGPGLVRAVLASPPSPVIPRPPRPASERVEDLLNTVGG</sequence>
<evidence type="ECO:0000256" key="4">
    <source>
        <dbReference type="ARBA" id="ARBA00022691"/>
    </source>
</evidence>
<dbReference type="AlphaFoldDB" id="A0A511YZ80"/>
<dbReference type="Gene3D" id="3.90.120.10">
    <property type="entry name" value="DNA Methylase, subunit A, domain 2"/>
    <property type="match status" value="1"/>
</dbReference>
<dbReference type="PRINTS" id="PR00105">
    <property type="entry name" value="C5METTRFRASE"/>
</dbReference>
<organism evidence="8 9">
    <name type="scientific">Actinotalea fermentans</name>
    <dbReference type="NCBI Taxonomy" id="43671"/>
    <lineage>
        <taxon>Bacteria</taxon>
        <taxon>Bacillati</taxon>
        <taxon>Actinomycetota</taxon>
        <taxon>Actinomycetes</taxon>
        <taxon>Micrococcales</taxon>
        <taxon>Cellulomonadaceae</taxon>
        <taxon>Actinotalea</taxon>
    </lineage>
</organism>
<evidence type="ECO:0000256" key="7">
    <source>
        <dbReference type="RuleBase" id="RU000416"/>
    </source>
</evidence>
<dbReference type="PANTHER" id="PTHR46098">
    <property type="entry name" value="TRNA (CYTOSINE(38)-C(5))-METHYLTRANSFERASE"/>
    <property type="match status" value="1"/>
</dbReference>
<keyword evidence="4 6" id="KW-0949">S-adenosyl-L-methionine</keyword>
<comment type="similarity">
    <text evidence="6 7">Belongs to the class I-like SAM-binding methyltransferase superfamily. C5-methyltransferase family.</text>
</comment>
<dbReference type="GO" id="GO:0003886">
    <property type="term" value="F:DNA (cytosine-5-)-methyltransferase activity"/>
    <property type="evidence" value="ECO:0007669"/>
    <property type="project" value="UniProtKB-EC"/>
</dbReference>
<dbReference type="PROSITE" id="PS51679">
    <property type="entry name" value="SAM_MT_C5"/>
    <property type="match status" value="1"/>
</dbReference>
<dbReference type="PANTHER" id="PTHR46098:SF1">
    <property type="entry name" value="TRNA (CYTOSINE(38)-C(5))-METHYLTRANSFERASE"/>
    <property type="match status" value="1"/>
</dbReference>
<proteinExistence type="inferred from homology"/>
<dbReference type="Proteomes" id="UP000321484">
    <property type="component" value="Unassembled WGS sequence"/>
</dbReference>
<dbReference type="EC" id="2.1.1.37" evidence="1"/>
<feature type="active site" evidence="6">
    <location>
        <position position="75"/>
    </location>
</feature>
<accession>A0A511YZ80</accession>
<dbReference type="GO" id="GO:0032259">
    <property type="term" value="P:methylation"/>
    <property type="evidence" value="ECO:0007669"/>
    <property type="project" value="UniProtKB-KW"/>
</dbReference>
<gene>
    <name evidence="8" type="ORF">AFE02nite_22510</name>
</gene>
<name>A0A511YZ80_9CELL</name>
<dbReference type="EMBL" id="BJYK01000008">
    <property type="protein sequence ID" value="GEN80517.1"/>
    <property type="molecule type" value="Genomic_DNA"/>
</dbReference>
<dbReference type="NCBIfam" id="TIGR00675">
    <property type="entry name" value="dcm"/>
    <property type="match status" value="1"/>
</dbReference>
<dbReference type="Pfam" id="PF00145">
    <property type="entry name" value="DNA_methylase"/>
    <property type="match status" value="1"/>
</dbReference>
<evidence type="ECO:0000256" key="6">
    <source>
        <dbReference type="PROSITE-ProRule" id="PRU01016"/>
    </source>
</evidence>
<dbReference type="InterPro" id="IPR001525">
    <property type="entry name" value="C5_MeTfrase"/>
</dbReference>
<evidence type="ECO:0000256" key="1">
    <source>
        <dbReference type="ARBA" id="ARBA00011975"/>
    </source>
</evidence>
<dbReference type="InterPro" id="IPR029063">
    <property type="entry name" value="SAM-dependent_MTases_sf"/>
</dbReference>
<dbReference type="GO" id="GO:0009307">
    <property type="term" value="P:DNA restriction-modification system"/>
    <property type="evidence" value="ECO:0007669"/>
    <property type="project" value="UniProtKB-KW"/>
</dbReference>
<protein>
    <recommendedName>
        <fullName evidence="1">DNA (cytosine-5-)-methyltransferase</fullName>
        <ecNumber evidence="1">2.1.1.37</ecNumber>
    </recommendedName>
</protein>
<evidence type="ECO:0000313" key="9">
    <source>
        <dbReference type="Proteomes" id="UP000321484"/>
    </source>
</evidence>
<comment type="caution">
    <text evidence="8">The sequence shown here is derived from an EMBL/GenBank/DDBJ whole genome shotgun (WGS) entry which is preliminary data.</text>
</comment>
<evidence type="ECO:0000256" key="3">
    <source>
        <dbReference type="ARBA" id="ARBA00022679"/>
    </source>
</evidence>
<keyword evidence="3 6" id="KW-0808">Transferase</keyword>
<keyword evidence="9" id="KW-1185">Reference proteome</keyword>
<evidence type="ECO:0000313" key="8">
    <source>
        <dbReference type="EMBL" id="GEN80517.1"/>
    </source>
</evidence>
<dbReference type="OrthoDB" id="9813719at2"/>
<dbReference type="Gene3D" id="3.40.50.150">
    <property type="entry name" value="Vaccinia Virus protein VP39"/>
    <property type="match status" value="1"/>
</dbReference>
<dbReference type="RefSeq" id="WP_146819671.1">
    <property type="nucleotide sequence ID" value="NZ_BJYK01000008.1"/>
</dbReference>
<dbReference type="SUPFAM" id="SSF53335">
    <property type="entry name" value="S-adenosyl-L-methionine-dependent methyltransferases"/>
    <property type="match status" value="1"/>
</dbReference>
<evidence type="ECO:0000256" key="5">
    <source>
        <dbReference type="ARBA" id="ARBA00022747"/>
    </source>
</evidence>
<evidence type="ECO:0000256" key="2">
    <source>
        <dbReference type="ARBA" id="ARBA00022603"/>
    </source>
</evidence>
<keyword evidence="5" id="KW-0680">Restriction system</keyword>
<dbReference type="InterPro" id="IPR050750">
    <property type="entry name" value="C5-MTase"/>
</dbReference>
<keyword evidence="2 6" id="KW-0489">Methyltransferase</keyword>